<protein>
    <recommendedName>
        <fullName evidence="2">FlgO domain-containing protein</fullName>
    </recommendedName>
</protein>
<dbReference type="Pfam" id="PF17680">
    <property type="entry name" value="FlgO"/>
    <property type="match status" value="1"/>
</dbReference>
<feature type="signal peptide" evidence="1">
    <location>
        <begin position="1"/>
        <end position="25"/>
    </location>
</feature>
<dbReference type="EMBL" id="PIPN01000003">
    <property type="protein sequence ID" value="RUO29809.1"/>
    <property type="molecule type" value="Genomic_DNA"/>
</dbReference>
<dbReference type="RefSeq" id="WP_126789081.1">
    <property type="nucleotide sequence ID" value="NZ_PIPN01000003.1"/>
</dbReference>
<name>A0ABY0BYV8_9GAMM</name>
<dbReference type="Proteomes" id="UP000287410">
    <property type="component" value="Unassembled WGS sequence"/>
</dbReference>
<dbReference type="InterPro" id="IPR041215">
    <property type="entry name" value="FlgO_dom"/>
</dbReference>
<evidence type="ECO:0000259" key="2">
    <source>
        <dbReference type="Pfam" id="PF17680"/>
    </source>
</evidence>
<proteinExistence type="predicted"/>
<feature type="chain" id="PRO_5047388969" description="FlgO domain-containing protein" evidence="1">
    <location>
        <begin position="26"/>
        <end position="189"/>
    </location>
</feature>
<comment type="caution">
    <text evidence="3">The sequence shown here is derived from an EMBL/GenBank/DDBJ whole genome shotgun (WGS) entry which is preliminary data.</text>
</comment>
<reference evidence="3 4" key="1">
    <citation type="journal article" date="2018" name="Front. Microbiol.">
        <title>Genome-Based Analysis Reveals the Taxonomy and Diversity of the Family Idiomarinaceae.</title>
        <authorList>
            <person name="Liu Y."/>
            <person name="Lai Q."/>
            <person name="Shao Z."/>
        </authorList>
    </citation>
    <scope>NUCLEOTIDE SEQUENCE [LARGE SCALE GENOMIC DNA]</scope>
    <source>
        <strain evidence="3 4">GBSy1</strain>
    </source>
</reference>
<evidence type="ECO:0000256" key="1">
    <source>
        <dbReference type="SAM" id="SignalP"/>
    </source>
</evidence>
<evidence type="ECO:0000313" key="3">
    <source>
        <dbReference type="EMBL" id="RUO29809.1"/>
    </source>
</evidence>
<sequence>MINFTNRARQLFVAALFSLVLGACSQFPQPVASQPQPESIRDYAHQLSTQLMDSGKYVRGGQRIAVTTPAWLEGNLDHGSLLALQLQENLAAELHSHHMHVIDFKLTDGIRVTQQGDFALSRNYLELRELQSADYILAATAVDRSDGITINARLIEFDSQIVAATAEVTVPRALVEQLRSEQGVELVAR</sequence>
<feature type="domain" description="FlgO" evidence="2">
    <location>
        <begin position="46"/>
        <end position="172"/>
    </location>
</feature>
<keyword evidence="4" id="KW-1185">Reference proteome</keyword>
<accession>A0ABY0BYV8</accession>
<evidence type="ECO:0000313" key="4">
    <source>
        <dbReference type="Proteomes" id="UP000287410"/>
    </source>
</evidence>
<gene>
    <name evidence="3" type="ORF">CWE12_07500</name>
</gene>
<organism evidence="3 4">
    <name type="scientific">Aliidiomarina sedimenti</name>
    <dbReference type="NCBI Taxonomy" id="1933879"/>
    <lineage>
        <taxon>Bacteria</taxon>
        <taxon>Pseudomonadati</taxon>
        <taxon>Pseudomonadota</taxon>
        <taxon>Gammaproteobacteria</taxon>
        <taxon>Alteromonadales</taxon>
        <taxon>Idiomarinaceae</taxon>
        <taxon>Aliidiomarina</taxon>
    </lineage>
</organism>
<keyword evidence="1" id="KW-0732">Signal</keyword>
<dbReference type="PROSITE" id="PS51257">
    <property type="entry name" value="PROKAR_LIPOPROTEIN"/>
    <property type="match status" value="1"/>
</dbReference>